<evidence type="ECO:0000256" key="3">
    <source>
        <dbReference type="PROSITE-ProRule" id="PRU00464"/>
    </source>
</evidence>
<dbReference type="PROSITE" id="PS00892">
    <property type="entry name" value="HIT_1"/>
    <property type="match status" value="1"/>
</dbReference>
<dbReference type="InterPro" id="IPR019808">
    <property type="entry name" value="Histidine_triad_CS"/>
</dbReference>
<dbReference type="PANTHER" id="PTHR46648:SF1">
    <property type="entry name" value="ADENOSINE 5'-MONOPHOSPHORAMIDASE HNT1"/>
    <property type="match status" value="1"/>
</dbReference>
<dbReference type="InterPro" id="IPR036265">
    <property type="entry name" value="HIT-like_sf"/>
</dbReference>
<evidence type="ECO:0000256" key="1">
    <source>
        <dbReference type="PIRSR" id="PIRSR601310-1"/>
    </source>
</evidence>
<dbReference type="PRINTS" id="PR00332">
    <property type="entry name" value="HISTRIAD"/>
</dbReference>
<dbReference type="Proteomes" id="UP000615446">
    <property type="component" value="Unassembled WGS sequence"/>
</dbReference>
<dbReference type="CDD" id="cd01277">
    <property type="entry name" value="HINT_subgroup"/>
    <property type="match status" value="1"/>
</dbReference>
<evidence type="ECO:0000256" key="2">
    <source>
        <dbReference type="PIRSR" id="PIRSR601310-3"/>
    </source>
</evidence>
<dbReference type="Gene3D" id="3.30.428.10">
    <property type="entry name" value="HIT-like"/>
    <property type="match status" value="1"/>
</dbReference>
<evidence type="ECO:0000259" key="4">
    <source>
        <dbReference type="PROSITE" id="PS51084"/>
    </source>
</evidence>
<proteinExistence type="predicted"/>
<dbReference type="PANTHER" id="PTHR46648">
    <property type="entry name" value="HIT FAMILY PROTEIN 1"/>
    <property type="match status" value="1"/>
</dbReference>
<name>A0A8H3LIT7_9GLOM</name>
<comment type="caution">
    <text evidence="5">The sequence shown here is derived from an EMBL/GenBank/DDBJ whole genome shotgun (WGS) entry which is preliminary data.</text>
</comment>
<dbReference type="InterPro" id="IPR001310">
    <property type="entry name" value="Histidine_triad_HIT"/>
</dbReference>
<dbReference type="InterPro" id="IPR011146">
    <property type="entry name" value="HIT-like"/>
</dbReference>
<feature type="active site" description="Tele-AMP-histidine intermediate" evidence="1">
    <location>
        <position position="122"/>
    </location>
</feature>
<accession>A0A8H3LIT7</accession>
<dbReference type="Pfam" id="PF01230">
    <property type="entry name" value="HIT"/>
    <property type="match status" value="1"/>
</dbReference>
<dbReference type="AlphaFoldDB" id="A0A8H3LIT7"/>
<dbReference type="SUPFAM" id="SSF54197">
    <property type="entry name" value="HIT-like"/>
    <property type="match status" value="1"/>
</dbReference>
<dbReference type="EMBL" id="BLAL01000162">
    <property type="protein sequence ID" value="GES87010.1"/>
    <property type="molecule type" value="Genomic_DNA"/>
</dbReference>
<dbReference type="OrthoDB" id="672793at2759"/>
<feature type="domain" description="HIT" evidence="4">
    <location>
        <begin position="32"/>
        <end position="135"/>
    </location>
</feature>
<dbReference type="PROSITE" id="PS51084">
    <property type="entry name" value="HIT_2"/>
    <property type="match status" value="1"/>
</dbReference>
<reference evidence="5" key="1">
    <citation type="submission" date="2019-10" db="EMBL/GenBank/DDBJ databases">
        <title>Conservation and host-specific expression of non-tandemly repeated heterogenous ribosome RNA gene in arbuscular mycorrhizal fungi.</title>
        <authorList>
            <person name="Maeda T."/>
            <person name="Kobayashi Y."/>
            <person name="Nakagawa T."/>
            <person name="Ezawa T."/>
            <person name="Yamaguchi K."/>
            <person name="Bino T."/>
            <person name="Nishimoto Y."/>
            <person name="Shigenobu S."/>
            <person name="Kawaguchi M."/>
        </authorList>
    </citation>
    <scope>NUCLEOTIDE SEQUENCE</scope>
    <source>
        <strain evidence="5">HR1</strain>
    </source>
</reference>
<organism evidence="5 6">
    <name type="scientific">Rhizophagus clarus</name>
    <dbReference type="NCBI Taxonomy" id="94130"/>
    <lineage>
        <taxon>Eukaryota</taxon>
        <taxon>Fungi</taxon>
        <taxon>Fungi incertae sedis</taxon>
        <taxon>Mucoromycota</taxon>
        <taxon>Glomeromycotina</taxon>
        <taxon>Glomeromycetes</taxon>
        <taxon>Glomerales</taxon>
        <taxon>Glomeraceae</taxon>
        <taxon>Rhizophagus</taxon>
    </lineage>
</organism>
<dbReference type="GO" id="GO:0009117">
    <property type="term" value="P:nucleotide metabolic process"/>
    <property type="evidence" value="ECO:0007669"/>
    <property type="project" value="TreeGrafter"/>
</dbReference>
<dbReference type="InterPro" id="IPR039384">
    <property type="entry name" value="HINT"/>
</dbReference>
<feature type="short sequence motif" description="Histidine triad motif" evidence="2 3">
    <location>
        <begin position="120"/>
        <end position="124"/>
    </location>
</feature>
<evidence type="ECO:0000313" key="5">
    <source>
        <dbReference type="EMBL" id="GES87010.1"/>
    </source>
</evidence>
<evidence type="ECO:0000313" key="6">
    <source>
        <dbReference type="Proteomes" id="UP000615446"/>
    </source>
</evidence>
<sequence>MLHMCREGDSYLEYLRGHLDIDNRFSDIPTCLFCKIIKREIPSTKIFETDLSYAFLDIGPLSEGHSLVIPKYHAKFLHELPDEYLADLLPVAKKVAIATGADQYNILQNNGPLAHQVVEHVHFHVIPKPNETEGLGIKWPSKQPTIDEVEATGKKMLEKLQSNS</sequence>
<dbReference type="GO" id="GO:0003824">
    <property type="term" value="F:catalytic activity"/>
    <property type="evidence" value="ECO:0007669"/>
    <property type="project" value="InterPro"/>
</dbReference>
<protein>
    <submittedName>
        <fullName evidence="5">HIT-like protein</fullName>
    </submittedName>
</protein>
<gene>
    <name evidence="5" type="ORF">RCL2_001403400</name>
</gene>